<name>A0ABP9WKX4_9MICO</name>
<dbReference type="EMBL" id="BAABRR010000008">
    <property type="protein sequence ID" value="GAA5519346.1"/>
    <property type="molecule type" value="Genomic_DNA"/>
</dbReference>
<keyword evidence="3" id="KW-1185">Reference proteome</keyword>
<evidence type="ECO:0000313" key="3">
    <source>
        <dbReference type="Proteomes" id="UP001426770"/>
    </source>
</evidence>
<accession>A0ABP9WKX4</accession>
<evidence type="ECO:0008006" key="4">
    <source>
        <dbReference type="Google" id="ProtNLM"/>
    </source>
</evidence>
<evidence type="ECO:0000256" key="1">
    <source>
        <dbReference type="SAM" id="Coils"/>
    </source>
</evidence>
<keyword evidence="1" id="KW-0175">Coiled coil</keyword>
<dbReference type="Proteomes" id="UP001426770">
    <property type="component" value="Unassembled WGS sequence"/>
</dbReference>
<protein>
    <recommendedName>
        <fullName evidence="4">Copper transporter</fullName>
    </recommendedName>
</protein>
<dbReference type="InterPro" id="IPR021522">
    <property type="entry name" value="MctB"/>
</dbReference>
<dbReference type="Pfam" id="PF11382">
    <property type="entry name" value="MctB"/>
    <property type="match status" value="1"/>
</dbReference>
<organism evidence="2 3">
    <name type="scientific">Demequina sediminis</name>
    <dbReference type="NCBI Taxonomy" id="1930058"/>
    <lineage>
        <taxon>Bacteria</taxon>
        <taxon>Bacillati</taxon>
        <taxon>Actinomycetota</taxon>
        <taxon>Actinomycetes</taxon>
        <taxon>Micrococcales</taxon>
        <taxon>Demequinaceae</taxon>
        <taxon>Demequina</taxon>
    </lineage>
</organism>
<proteinExistence type="predicted"/>
<evidence type="ECO:0000313" key="2">
    <source>
        <dbReference type="EMBL" id="GAA5519346.1"/>
    </source>
</evidence>
<feature type="coiled-coil region" evidence="1">
    <location>
        <begin position="34"/>
        <end position="61"/>
    </location>
</feature>
<sequence length="305" mass="29755">MTDLRTRILALAATLALLAIGIVLGSGPLRSALLGQTGDRIATLEAELAQAEDATAVAAARADRAAAFVAGTAPAALDGLLQGRTVLVVVAPGAGDDAVAQISDSVALAGGTSAGPVGLGDAWDEDDSAAFRAALVDQVEPTLVGVTATDPTEVLAHAFVQGATGAAPSGSDLGEVDAGGADRGAVLWDLLNQAGLAQGERVDAVGNLGPDAVVIIAGDEDSTATLVRAFASYDAPVTVAGSPADTAPAAARTDVATVASSQWEMGAVATVATVAQTLLGAFPDLADGDIPESLSALGAPATSSD</sequence>
<gene>
    <name evidence="2" type="ORF">Lsed01_01787</name>
</gene>
<dbReference type="RefSeq" id="WP_286216222.1">
    <property type="nucleotide sequence ID" value="NZ_AP027736.1"/>
</dbReference>
<reference evidence="2 3" key="1">
    <citation type="submission" date="2024-02" db="EMBL/GenBank/DDBJ databases">
        <title>Lysinimicrobium sediminis NBRC 112286.</title>
        <authorList>
            <person name="Ichikawa N."/>
            <person name="Katano-Makiyama Y."/>
            <person name="Hidaka K."/>
        </authorList>
    </citation>
    <scope>NUCLEOTIDE SEQUENCE [LARGE SCALE GENOMIC DNA]</scope>
    <source>
        <strain evidence="2 3">NBRC 112286</strain>
    </source>
</reference>
<comment type="caution">
    <text evidence="2">The sequence shown here is derived from an EMBL/GenBank/DDBJ whole genome shotgun (WGS) entry which is preliminary data.</text>
</comment>